<dbReference type="Proteomes" id="UP000265618">
    <property type="component" value="Unassembled WGS sequence"/>
</dbReference>
<dbReference type="EMBL" id="BDIP01005859">
    <property type="protein sequence ID" value="GIQ90177.1"/>
    <property type="molecule type" value="Genomic_DNA"/>
</dbReference>
<keyword evidence="2" id="KW-1185">Reference proteome</keyword>
<comment type="caution">
    <text evidence="1">The sequence shown here is derived from an EMBL/GenBank/DDBJ whole genome shotgun (WGS) entry which is preliminary data.</text>
</comment>
<gene>
    <name evidence="1" type="ORF">KIPB_012871</name>
</gene>
<proteinExistence type="predicted"/>
<sequence length="289" mass="33530">MAGARRYRNRRVENPKKVNATKEEVGMAVELLAAIKVIYHGLGYNSKETGVYGNYKRVSEHFGLNGTIYNNVIEIVSKKMHRLFPDSKRDFYSVVKRRKEMARLRLVHEGILPPLERDVGDFPLPPMPPGMWERLFKKAGHAQWDDRRERPHMPYHERVEVHQLVSALWLVQGGCDHLHPLDEDISIDRIDNKKNHVFGNCRLIPFERNKRGCPRRGERPPCTHMCEYCITRYNRGDWHGAWFSYIVPVPAFPPLPPPPPVEDSESSESLADDPFSLKYLDPITPFVEL</sequence>
<reference evidence="1 2" key="1">
    <citation type="journal article" date="2018" name="PLoS ONE">
        <title>The draft genome of Kipferlia bialata reveals reductive genome evolution in fornicate parasites.</title>
        <authorList>
            <person name="Tanifuji G."/>
            <person name="Takabayashi S."/>
            <person name="Kume K."/>
            <person name="Takagi M."/>
            <person name="Nakayama T."/>
            <person name="Kamikawa R."/>
            <person name="Inagaki Y."/>
            <person name="Hashimoto T."/>
        </authorList>
    </citation>
    <scope>NUCLEOTIDE SEQUENCE [LARGE SCALE GENOMIC DNA]</scope>
    <source>
        <strain evidence="1">NY0173</strain>
    </source>
</reference>
<evidence type="ECO:0000313" key="2">
    <source>
        <dbReference type="Proteomes" id="UP000265618"/>
    </source>
</evidence>
<organism evidence="1 2">
    <name type="scientific">Kipferlia bialata</name>
    <dbReference type="NCBI Taxonomy" id="797122"/>
    <lineage>
        <taxon>Eukaryota</taxon>
        <taxon>Metamonada</taxon>
        <taxon>Carpediemonas-like organisms</taxon>
        <taxon>Kipferlia</taxon>
    </lineage>
</organism>
<name>A0A9K3GP41_9EUKA</name>
<evidence type="ECO:0000313" key="1">
    <source>
        <dbReference type="EMBL" id="GIQ90177.1"/>
    </source>
</evidence>
<protein>
    <submittedName>
        <fullName evidence="1">Uncharacterized protein</fullName>
    </submittedName>
</protein>
<dbReference type="AlphaFoldDB" id="A0A9K3GP41"/>
<accession>A0A9K3GP41</accession>